<protein>
    <submittedName>
        <fullName evidence="1">Uncharacterized protein</fullName>
    </submittedName>
</protein>
<reference evidence="1" key="2">
    <citation type="journal article" date="2015" name="Fish Shellfish Immunol.">
        <title>Early steps in the European eel (Anguilla anguilla)-Vibrio vulnificus interaction in the gills: Role of the RtxA13 toxin.</title>
        <authorList>
            <person name="Callol A."/>
            <person name="Pajuelo D."/>
            <person name="Ebbesson L."/>
            <person name="Teles M."/>
            <person name="MacKenzie S."/>
            <person name="Amaro C."/>
        </authorList>
    </citation>
    <scope>NUCLEOTIDE SEQUENCE</scope>
</reference>
<organism evidence="1">
    <name type="scientific">Anguilla anguilla</name>
    <name type="common">European freshwater eel</name>
    <name type="synonym">Muraena anguilla</name>
    <dbReference type="NCBI Taxonomy" id="7936"/>
    <lineage>
        <taxon>Eukaryota</taxon>
        <taxon>Metazoa</taxon>
        <taxon>Chordata</taxon>
        <taxon>Craniata</taxon>
        <taxon>Vertebrata</taxon>
        <taxon>Euteleostomi</taxon>
        <taxon>Actinopterygii</taxon>
        <taxon>Neopterygii</taxon>
        <taxon>Teleostei</taxon>
        <taxon>Anguilliformes</taxon>
        <taxon>Anguillidae</taxon>
        <taxon>Anguilla</taxon>
    </lineage>
</organism>
<sequence>MWGSFKRPKKRNQKTTR</sequence>
<accession>A0A0E9QT62</accession>
<proteinExistence type="predicted"/>
<name>A0A0E9QT62_ANGAN</name>
<evidence type="ECO:0000313" key="1">
    <source>
        <dbReference type="EMBL" id="JAH19268.1"/>
    </source>
</evidence>
<dbReference type="EMBL" id="GBXM01089309">
    <property type="protein sequence ID" value="JAH19268.1"/>
    <property type="molecule type" value="Transcribed_RNA"/>
</dbReference>
<dbReference type="AlphaFoldDB" id="A0A0E9QT62"/>
<reference evidence="1" key="1">
    <citation type="submission" date="2014-11" db="EMBL/GenBank/DDBJ databases">
        <authorList>
            <person name="Amaro Gonzalez C."/>
        </authorList>
    </citation>
    <scope>NUCLEOTIDE SEQUENCE</scope>
</reference>